<evidence type="ECO:0000313" key="1">
    <source>
        <dbReference type="EMBL" id="AUN28989.1"/>
    </source>
</evidence>
<name>A0A2K9N7D6_9PROT</name>
<dbReference type="EMBL" id="CP025611">
    <property type="protein sequence ID" value="AUN28989.1"/>
    <property type="molecule type" value="Genomic_DNA"/>
</dbReference>
<dbReference type="OrthoDB" id="7360902at2"/>
<organism evidence="1 2">
    <name type="scientific">Niveispirillum cyanobacteriorum</name>
    <dbReference type="NCBI Taxonomy" id="1612173"/>
    <lineage>
        <taxon>Bacteria</taxon>
        <taxon>Pseudomonadati</taxon>
        <taxon>Pseudomonadota</taxon>
        <taxon>Alphaproteobacteria</taxon>
        <taxon>Rhodospirillales</taxon>
        <taxon>Azospirillaceae</taxon>
        <taxon>Niveispirillum</taxon>
    </lineage>
</organism>
<dbReference type="KEGG" id="ncb:C0V82_01020"/>
<dbReference type="Proteomes" id="UP000234752">
    <property type="component" value="Chromosome eg_1"/>
</dbReference>
<proteinExistence type="predicted"/>
<sequence>MRTLIALAFVAALGVTAAHASDSAQVAAKEPAAAVTRTEPVTSSEARDIAKTWMKSNNYRFGRVGDVREKDGVFLVELKSADGIRFATLKVNAATGEIVS</sequence>
<gene>
    <name evidence="1" type="ORF">C0V82_01020</name>
</gene>
<reference evidence="1 2" key="1">
    <citation type="submission" date="2017-12" db="EMBL/GenBank/DDBJ databases">
        <title>Genomes of bacteria within cyanobacterial aggregates.</title>
        <authorList>
            <person name="Cai H."/>
        </authorList>
    </citation>
    <scope>NUCLEOTIDE SEQUENCE [LARGE SCALE GENOMIC DNA]</scope>
    <source>
        <strain evidence="1 2">TH16</strain>
    </source>
</reference>
<evidence type="ECO:0000313" key="2">
    <source>
        <dbReference type="Proteomes" id="UP000234752"/>
    </source>
</evidence>
<protein>
    <submittedName>
        <fullName evidence="1">Uncharacterized protein</fullName>
    </submittedName>
</protein>
<accession>A0A2K9N7D6</accession>
<dbReference type="RefSeq" id="WP_102110741.1">
    <property type="nucleotide sequence ID" value="NZ_BMGN01000005.1"/>
</dbReference>
<keyword evidence="2" id="KW-1185">Reference proteome</keyword>
<dbReference type="AlphaFoldDB" id="A0A2K9N7D6"/>